<keyword evidence="1" id="KW-0808">Transferase</keyword>
<dbReference type="Proteomes" id="UP000236743">
    <property type="component" value="Unassembled WGS sequence"/>
</dbReference>
<sequence>MKKNICFIIDHLGVGGVQEYLLNYVKFSSSNTNFTIVSIFGSDIYSTRLRAAGANVVFLTGRPYNYGTVVDPRTFWAFLTFYRRNHEVFDFIHLKLFAAFAYASLLMLWRLPNVSAGIDCNRSQLPFPIRALFWIFGRHYKRFYMNRIIWNDYKGYGFRSDRLRDQPNPITRRQSDTPKRFSARHAFLSVGRGIAQKGHAEAVAFFNVLKPMLDNDACLIIVGDGPAIDELKVQTAARSETGVLFAGSVADYDDWLMGSSGLIRMAFGEDTNSVMRECLLAGKIVASTLEGPNSVELAEQQVIVPIDRENLQDSAKRFANEVRAFSANRAMRLSQYAERRWPQADVFKVYD</sequence>
<dbReference type="EMBL" id="FNUY01000016">
    <property type="protein sequence ID" value="SEG80254.1"/>
    <property type="molecule type" value="Genomic_DNA"/>
</dbReference>
<name>A0A1H6D5D0_9HYPH</name>
<dbReference type="SUPFAM" id="SSF53756">
    <property type="entry name" value="UDP-Glycosyltransferase/glycogen phosphorylase"/>
    <property type="match status" value="1"/>
</dbReference>
<dbReference type="GO" id="GO:0016740">
    <property type="term" value="F:transferase activity"/>
    <property type="evidence" value="ECO:0007669"/>
    <property type="project" value="UniProtKB-KW"/>
</dbReference>
<gene>
    <name evidence="1" type="ORF">SAMN04488115_11621</name>
</gene>
<protein>
    <submittedName>
        <fullName evidence="1">Glycosyltransferase involved in cell wall bisynthesis</fullName>
    </submittedName>
</protein>
<dbReference type="Gene3D" id="3.40.50.2000">
    <property type="entry name" value="Glycogen Phosphorylase B"/>
    <property type="match status" value="2"/>
</dbReference>
<reference evidence="1 2" key="1">
    <citation type="submission" date="2016-10" db="EMBL/GenBank/DDBJ databases">
        <authorList>
            <person name="de Groot N.N."/>
        </authorList>
    </citation>
    <scope>NUCLEOTIDE SEQUENCE [LARGE SCALE GENOMIC DNA]</scope>
    <source>
        <strain evidence="1 2">DSM 26656</strain>
    </source>
</reference>
<keyword evidence="2" id="KW-1185">Reference proteome</keyword>
<organism evidence="1 2">
    <name type="scientific">Bosea lathyri</name>
    <dbReference type="NCBI Taxonomy" id="1036778"/>
    <lineage>
        <taxon>Bacteria</taxon>
        <taxon>Pseudomonadati</taxon>
        <taxon>Pseudomonadota</taxon>
        <taxon>Alphaproteobacteria</taxon>
        <taxon>Hyphomicrobiales</taxon>
        <taxon>Boseaceae</taxon>
        <taxon>Bosea</taxon>
    </lineage>
</organism>
<dbReference type="RefSeq" id="WP_103875360.1">
    <property type="nucleotide sequence ID" value="NZ_FNUY01000016.1"/>
</dbReference>
<dbReference type="OrthoDB" id="9811239at2"/>
<evidence type="ECO:0000313" key="2">
    <source>
        <dbReference type="Proteomes" id="UP000236743"/>
    </source>
</evidence>
<dbReference type="AlphaFoldDB" id="A0A1H6D5D0"/>
<proteinExistence type="predicted"/>
<evidence type="ECO:0000313" key="1">
    <source>
        <dbReference type="EMBL" id="SEG80254.1"/>
    </source>
</evidence>
<dbReference type="Pfam" id="PF13692">
    <property type="entry name" value="Glyco_trans_1_4"/>
    <property type="match status" value="1"/>
</dbReference>
<accession>A0A1H6D5D0</accession>